<dbReference type="GO" id="GO:0005524">
    <property type="term" value="F:ATP binding"/>
    <property type="evidence" value="ECO:0007669"/>
    <property type="project" value="UniProtKB-KW"/>
</dbReference>
<dbReference type="Pfam" id="PF13426">
    <property type="entry name" value="PAS_9"/>
    <property type="match status" value="1"/>
</dbReference>
<dbReference type="Gene3D" id="3.30.565.10">
    <property type="entry name" value="Histidine kinase-like ATPase, C-terminal domain"/>
    <property type="match status" value="1"/>
</dbReference>
<dbReference type="RefSeq" id="WP_130232578.1">
    <property type="nucleotide sequence ID" value="NZ_BMEF01000024.1"/>
</dbReference>
<dbReference type="PROSITE" id="PS50112">
    <property type="entry name" value="PAS"/>
    <property type="match status" value="2"/>
</dbReference>
<dbReference type="KEGG" id="apai:APAC_0458"/>
<dbReference type="Pfam" id="PF00512">
    <property type="entry name" value="HisKA"/>
    <property type="match status" value="1"/>
</dbReference>
<dbReference type="InterPro" id="IPR036097">
    <property type="entry name" value="HisK_dim/P_sf"/>
</dbReference>
<evidence type="ECO:0000256" key="1">
    <source>
        <dbReference type="ARBA" id="ARBA00000085"/>
    </source>
</evidence>
<proteinExistence type="predicted"/>
<dbReference type="SMART" id="SM00387">
    <property type="entry name" value="HATPase_c"/>
    <property type="match status" value="1"/>
</dbReference>
<dbReference type="GO" id="GO:0000155">
    <property type="term" value="F:phosphorelay sensor kinase activity"/>
    <property type="evidence" value="ECO:0007669"/>
    <property type="project" value="InterPro"/>
</dbReference>
<keyword evidence="3" id="KW-0597">Phosphoprotein</keyword>
<protein>
    <recommendedName>
        <fullName evidence="2">histidine kinase</fullName>
        <ecNumber evidence="2">2.7.13.3</ecNumber>
    </recommendedName>
</protein>
<dbReference type="InterPro" id="IPR004358">
    <property type="entry name" value="Sig_transdc_His_kin-like_C"/>
</dbReference>
<evidence type="ECO:0000256" key="8">
    <source>
        <dbReference type="ARBA" id="ARBA00023012"/>
    </source>
</evidence>
<dbReference type="SMART" id="SM00091">
    <property type="entry name" value="PAS"/>
    <property type="match status" value="2"/>
</dbReference>
<dbReference type="SUPFAM" id="SSF47384">
    <property type="entry name" value="Homodimeric domain of signal transducing histidine kinase"/>
    <property type="match status" value="1"/>
</dbReference>
<comment type="catalytic activity">
    <reaction evidence="1">
        <text>ATP + protein L-histidine = ADP + protein N-phospho-L-histidine.</text>
        <dbReference type="EC" id="2.7.13.3"/>
    </reaction>
</comment>
<keyword evidence="4" id="KW-0808">Transferase</keyword>
<dbReference type="PROSITE" id="PS50113">
    <property type="entry name" value="PAC"/>
    <property type="match status" value="1"/>
</dbReference>
<keyword evidence="5" id="KW-0547">Nucleotide-binding</keyword>
<dbReference type="InterPro" id="IPR003661">
    <property type="entry name" value="HisK_dim/P_dom"/>
</dbReference>
<keyword evidence="10" id="KW-1185">Reference proteome</keyword>
<dbReference type="Gene3D" id="3.30.450.20">
    <property type="entry name" value="PAS domain"/>
    <property type="match status" value="2"/>
</dbReference>
<dbReference type="Pfam" id="PF02518">
    <property type="entry name" value="HATPase_c"/>
    <property type="match status" value="1"/>
</dbReference>
<dbReference type="InterPro" id="IPR036890">
    <property type="entry name" value="HATPase_C_sf"/>
</dbReference>
<dbReference type="EMBL" id="CP035928">
    <property type="protein sequence ID" value="QEP33617.1"/>
    <property type="molecule type" value="Genomic_DNA"/>
</dbReference>
<dbReference type="Pfam" id="PF00989">
    <property type="entry name" value="PAS"/>
    <property type="match status" value="1"/>
</dbReference>
<gene>
    <name evidence="9" type="ORF">APAC_0458</name>
</gene>
<reference evidence="9" key="1">
    <citation type="submission" date="2019-09" db="EMBL/GenBank/DDBJ databases">
        <title>Complete genome sequencing of four Arcobacter species reveals a diverse suite of mobile elements.</title>
        <authorList>
            <person name="Miller W.G."/>
            <person name="Yee E."/>
            <person name="Bono J.L."/>
        </authorList>
    </citation>
    <scope>NUCLEOTIDE SEQUENCE [LARGE SCALE GENOMIC DNA]</scope>
    <source>
        <strain evidence="9">LMG 26638</strain>
    </source>
</reference>
<dbReference type="AlphaFoldDB" id="A0A5C2H3R3"/>
<dbReference type="InterPro" id="IPR013767">
    <property type="entry name" value="PAS_fold"/>
</dbReference>
<dbReference type="Proteomes" id="UP000322726">
    <property type="component" value="Chromosome"/>
</dbReference>
<keyword evidence="8" id="KW-0902">Two-component regulatory system</keyword>
<dbReference type="InterPro" id="IPR000700">
    <property type="entry name" value="PAS-assoc_C"/>
</dbReference>
<dbReference type="SMART" id="SM00086">
    <property type="entry name" value="PAC"/>
    <property type="match status" value="2"/>
</dbReference>
<dbReference type="NCBIfam" id="TIGR00229">
    <property type="entry name" value="sensory_box"/>
    <property type="match status" value="2"/>
</dbReference>
<accession>A0A5C2H3R3</accession>
<dbReference type="PANTHER" id="PTHR43065">
    <property type="entry name" value="SENSOR HISTIDINE KINASE"/>
    <property type="match status" value="1"/>
</dbReference>
<keyword evidence="7" id="KW-0067">ATP-binding</keyword>
<dbReference type="CDD" id="cd00082">
    <property type="entry name" value="HisKA"/>
    <property type="match status" value="1"/>
</dbReference>
<dbReference type="EC" id="2.7.13.3" evidence="2"/>
<evidence type="ECO:0000313" key="10">
    <source>
        <dbReference type="Proteomes" id="UP000322726"/>
    </source>
</evidence>
<dbReference type="InterPro" id="IPR001610">
    <property type="entry name" value="PAC"/>
</dbReference>
<dbReference type="PRINTS" id="PR00344">
    <property type="entry name" value="BCTRLSENSOR"/>
</dbReference>
<evidence type="ECO:0000256" key="2">
    <source>
        <dbReference type="ARBA" id="ARBA00012438"/>
    </source>
</evidence>
<dbReference type="CDD" id="cd00130">
    <property type="entry name" value="PAS"/>
    <property type="match status" value="2"/>
</dbReference>
<dbReference type="PROSITE" id="PS50109">
    <property type="entry name" value="HIS_KIN"/>
    <property type="match status" value="1"/>
</dbReference>
<dbReference type="InterPro" id="IPR035965">
    <property type="entry name" value="PAS-like_dom_sf"/>
</dbReference>
<dbReference type="SUPFAM" id="SSF55785">
    <property type="entry name" value="PYP-like sensor domain (PAS domain)"/>
    <property type="match status" value="2"/>
</dbReference>
<evidence type="ECO:0000256" key="6">
    <source>
        <dbReference type="ARBA" id="ARBA00022777"/>
    </source>
</evidence>
<reference evidence="9" key="2">
    <citation type="submission" date="2019-09" db="EMBL/GenBank/DDBJ databases">
        <title>Taxonomic note: a critical rebuttal of the proposed division of the genus Arcobacter into six genera, emended descriptions of Arcobacter anaerophilus and the genus Arcobacter, and an assessment of genus-level boundaries for Epsilonproteobacteria using in silico genomic comparator tools.</title>
        <authorList>
            <person name="On S.L.W."/>
            <person name="Miller W.G."/>
            <person name="Biggs P."/>
            <person name="Cornelius A."/>
            <person name="Vandamme P."/>
        </authorList>
    </citation>
    <scope>NUCLEOTIDE SEQUENCE [LARGE SCALE GENOMIC DNA]</scope>
    <source>
        <strain evidence="9">LMG 26638</strain>
    </source>
</reference>
<evidence type="ECO:0000313" key="9">
    <source>
        <dbReference type="EMBL" id="QEP33617.1"/>
    </source>
</evidence>
<dbReference type="OrthoDB" id="9769169at2"/>
<name>A0A5C2H3R3_9BACT</name>
<evidence type="ECO:0000256" key="4">
    <source>
        <dbReference type="ARBA" id="ARBA00022679"/>
    </source>
</evidence>
<organism evidence="9 10">
    <name type="scientific">Malaciobacter pacificus</name>
    <dbReference type="NCBI Taxonomy" id="1080223"/>
    <lineage>
        <taxon>Bacteria</taxon>
        <taxon>Pseudomonadati</taxon>
        <taxon>Campylobacterota</taxon>
        <taxon>Epsilonproteobacteria</taxon>
        <taxon>Campylobacterales</taxon>
        <taxon>Arcobacteraceae</taxon>
        <taxon>Malaciobacter</taxon>
    </lineage>
</organism>
<evidence type="ECO:0000256" key="5">
    <source>
        <dbReference type="ARBA" id="ARBA00022741"/>
    </source>
</evidence>
<dbReference type="Gene3D" id="1.10.287.130">
    <property type="match status" value="1"/>
</dbReference>
<dbReference type="GO" id="GO:0006355">
    <property type="term" value="P:regulation of DNA-templated transcription"/>
    <property type="evidence" value="ECO:0007669"/>
    <property type="project" value="InterPro"/>
</dbReference>
<evidence type="ECO:0000256" key="7">
    <source>
        <dbReference type="ARBA" id="ARBA00022840"/>
    </source>
</evidence>
<evidence type="ECO:0000256" key="3">
    <source>
        <dbReference type="ARBA" id="ARBA00022553"/>
    </source>
</evidence>
<dbReference type="InterPro" id="IPR003594">
    <property type="entry name" value="HATPase_dom"/>
</dbReference>
<dbReference type="SMART" id="SM00388">
    <property type="entry name" value="HisKA"/>
    <property type="match status" value="1"/>
</dbReference>
<dbReference type="InterPro" id="IPR005467">
    <property type="entry name" value="His_kinase_dom"/>
</dbReference>
<dbReference type="InterPro" id="IPR000014">
    <property type="entry name" value="PAS"/>
</dbReference>
<dbReference type="SUPFAM" id="SSF55874">
    <property type="entry name" value="ATPase domain of HSP90 chaperone/DNA topoisomerase II/histidine kinase"/>
    <property type="match status" value="1"/>
</dbReference>
<keyword evidence="6 9" id="KW-0418">Kinase</keyword>
<dbReference type="PANTHER" id="PTHR43065:SF10">
    <property type="entry name" value="PEROXIDE STRESS-ACTIVATED HISTIDINE KINASE MAK3"/>
    <property type="match status" value="1"/>
</dbReference>
<sequence length="803" mass="93730">MKVSFYVKLFIAFVIFAILLLGFSTFVFNHFYSFHSKKQKQELITQLISSKEEIFKNYILDLEKKVNFLKDIYAFKKDNNFDNDLKRILKKDTTLNSLTISTLKGNILLKIPNSNSIENKIIHEIYNKSYYKNIRTLKENNFYHFYEKKDTPILVSILRTKDSFFILEVDFNNILKNISINEEIYIFDMKKDYSIYHNKAFKDLTNKKSFISKNIDINNNQYLTFIGEIKYDFDIQFFSNYYESVIVIGLLLSIFLALLFTKPIASLNKSIEEKNQALDEDIKKSFKEQSQKLIDKYIIFIKIDTKNRIIDISRAFAYLSGYSKSELIGQKYKKILKSENKDLFKNLKKIVKNKKAFSSEIEIQKKDGSSLWLRINVEANYDEKVVKSFTIIATDISDKIMIQDLYEDLNHQNTQYNAIFENVDSGIALIDLDGNFKKINHVFTKLLGYSNEDLINMSFLELVFKDSKEILVKLLLEVKELGYISNIEQIFLHKDGNEVHLEVSFNLLSDEKHFVFVVNSLEDKRKLQELNQNLELRIKEEVEKSIQKDKLHQQEQIKNAKLTSIGSLAAGIAHEINTPLTYIKGNLELMYYDILDLPESSIQERMKSDSEKMQEGIERIANIVDSMREMSQSTKEIKENTNIYATLITSLTMAHNRSKQVSKIYLNNKLFNINTSSKDEFEFFSIVQKQRIEQVWIIIVNNALDELVKIEDYEKRNLSINIKYESDEIIIRFKDNAGGIKEDIIEDIFEPFMSSKEHSGMGVGLNIAKKIVEEQDGTIIAFNEDEGAVFEVRLKAFEEISNS</sequence>